<dbReference type="PANTHER" id="PTHR11845">
    <property type="entry name" value="5'-DEOXYNUCLEOTIDASE HDDC2"/>
    <property type="match status" value="1"/>
</dbReference>
<dbReference type="PANTHER" id="PTHR11845:SF13">
    <property type="entry name" value="5'-DEOXYNUCLEOTIDASE HDDC2"/>
    <property type="match status" value="1"/>
</dbReference>
<keyword evidence="2 4" id="KW-0378">Hydrolase</keyword>
<organism evidence="4 5">
    <name type="scientific">Cohaesibacter celericrescens</name>
    <dbReference type="NCBI Taxonomy" id="2067669"/>
    <lineage>
        <taxon>Bacteria</taxon>
        <taxon>Pseudomonadati</taxon>
        <taxon>Pseudomonadota</taxon>
        <taxon>Alphaproteobacteria</taxon>
        <taxon>Hyphomicrobiales</taxon>
        <taxon>Cohaesibacteraceae</taxon>
    </lineage>
</organism>
<protein>
    <submittedName>
        <fullName evidence="4">Phosphohydrolase</fullName>
    </submittedName>
</protein>
<dbReference type="EMBL" id="PKUQ01000016">
    <property type="protein sequence ID" value="PLW77354.1"/>
    <property type="molecule type" value="Genomic_DNA"/>
</dbReference>
<comment type="caution">
    <text evidence="4">The sequence shown here is derived from an EMBL/GenBank/DDBJ whole genome shotgun (WGS) entry which is preliminary data.</text>
</comment>
<dbReference type="InterPro" id="IPR039356">
    <property type="entry name" value="YfbR/HDDC2"/>
</dbReference>
<evidence type="ECO:0000256" key="1">
    <source>
        <dbReference type="ARBA" id="ARBA00022723"/>
    </source>
</evidence>
<dbReference type="RefSeq" id="WP_101533372.1">
    <property type="nucleotide sequence ID" value="NZ_JBFHIU010000003.1"/>
</dbReference>
<dbReference type="GO" id="GO:0005737">
    <property type="term" value="C:cytoplasm"/>
    <property type="evidence" value="ECO:0007669"/>
    <property type="project" value="TreeGrafter"/>
</dbReference>
<reference evidence="4 5" key="1">
    <citation type="submission" date="2018-01" db="EMBL/GenBank/DDBJ databases">
        <title>The draft genome sequence of Cohaesibacter sp. H1304.</title>
        <authorList>
            <person name="Wang N.-N."/>
            <person name="Du Z.-J."/>
        </authorList>
    </citation>
    <scope>NUCLEOTIDE SEQUENCE [LARGE SCALE GENOMIC DNA]</scope>
    <source>
        <strain evidence="4 5">H1304</strain>
    </source>
</reference>
<keyword evidence="1" id="KW-0479">Metal-binding</keyword>
<dbReference type="Proteomes" id="UP000234881">
    <property type="component" value="Unassembled WGS sequence"/>
</dbReference>
<keyword evidence="5" id="KW-1185">Reference proteome</keyword>
<name>A0A2N5XS87_9HYPH</name>
<evidence type="ECO:0000259" key="3">
    <source>
        <dbReference type="Pfam" id="PF13023"/>
    </source>
</evidence>
<gene>
    <name evidence="4" type="ORF">C0081_08405</name>
</gene>
<dbReference type="OrthoDB" id="9796032at2"/>
<feature type="domain" description="HD" evidence="3">
    <location>
        <begin position="32"/>
        <end position="184"/>
    </location>
</feature>
<dbReference type="Pfam" id="PF13023">
    <property type="entry name" value="HD_3"/>
    <property type="match status" value="1"/>
</dbReference>
<evidence type="ECO:0000313" key="4">
    <source>
        <dbReference type="EMBL" id="PLW77354.1"/>
    </source>
</evidence>
<dbReference type="InterPro" id="IPR006674">
    <property type="entry name" value="HD_domain"/>
</dbReference>
<proteinExistence type="predicted"/>
<evidence type="ECO:0000256" key="2">
    <source>
        <dbReference type="ARBA" id="ARBA00022801"/>
    </source>
</evidence>
<evidence type="ECO:0000313" key="5">
    <source>
        <dbReference type="Proteomes" id="UP000234881"/>
    </source>
</evidence>
<dbReference type="GO" id="GO:0002953">
    <property type="term" value="F:5'-deoxynucleotidase activity"/>
    <property type="evidence" value="ECO:0007669"/>
    <property type="project" value="InterPro"/>
</dbReference>
<dbReference type="GO" id="GO:0046872">
    <property type="term" value="F:metal ion binding"/>
    <property type="evidence" value="ECO:0007669"/>
    <property type="project" value="UniProtKB-KW"/>
</dbReference>
<dbReference type="SUPFAM" id="SSF109604">
    <property type="entry name" value="HD-domain/PDEase-like"/>
    <property type="match status" value="1"/>
</dbReference>
<accession>A0A2N5XS87</accession>
<dbReference type="AlphaFoldDB" id="A0A2N5XS87"/>
<dbReference type="Gene3D" id="1.10.3210.10">
    <property type="entry name" value="Hypothetical protein af1432"/>
    <property type="match status" value="1"/>
</dbReference>
<sequence>MLSSETKDEIFDLIGQTVTPRLSDQLRFVLEIDKLKTIIRQTPLLDISRRENDAEHSWHLAMMAMMLAEYAAPDVRLERVLRMVLIHDIVEIDAGDTFLYDATAEAGQEEREQKAADRLFGLLPKEQAVEFRSLWDEFEAHQSPDARFARTMDRMQPFLHNVFTGGHSWKHHGVTADQVQKRMAVIADGSTLLHGLVTRLIEESVARGFLLPSSSD</sequence>